<evidence type="ECO:0000313" key="2">
    <source>
        <dbReference type="Proteomes" id="UP001596020"/>
    </source>
</evidence>
<proteinExistence type="predicted"/>
<evidence type="ECO:0000313" key="1">
    <source>
        <dbReference type="EMBL" id="MFC4666767.1"/>
    </source>
</evidence>
<sequence length="116" mass="13699">MNYTYQELLRRKEEAIKRRQLASKEISRGVQYINDNLGNIVADGIDSRFPDNIIAKIFSNSLRNNRKENEDACNYPPKTNKFVSLLQQGLTWSSPYLLSFGLGFIKRRIRRKFRRK</sequence>
<dbReference type="RefSeq" id="WP_380080153.1">
    <property type="nucleotide sequence ID" value="NZ_JBHSGO010000215.1"/>
</dbReference>
<accession>A0ABV9K9P4</accession>
<dbReference type="Proteomes" id="UP001596020">
    <property type="component" value="Unassembled WGS sequence"/>
</dbReference>
<dbReference type="EMBL" id="JBHSGO010000215">
    <property type="protein sequence ID" value="MFC4666767.1"/>
    <property type="molecule type" value="Genomic_DNA"/>
</dbReference>
<gene>
    <name evidence="1" type="ORF">ACFO3G_09205</name>
</gene>
<reference evidence="2" key="1">
    <citation type="journal article" date="2019" name="Int. J. Syst. Evol. Microbiol.">
        <title>The Global Catalogue of Microorganisms (GCM) 10K type strain sequencing project: providing services to taxonomists for standard genome sequencing and annotation.</title>
        <authorList>
            <consortium name="The Broad Institute Genomics Platform"/>
            <consortium name="The Broad Institute Genome Sequencing Center for Infectious Disease"/>
            <person name="Wu L."/>
            <person name="Ma J."/>
        </authorList>
    </citation>
    <scope>NUCLEOTIDE SEQUENCE [LARGE SCALE GENOMIC DNA]</scope>
    <source>
        <strain evidence="2">CGMCC 4.7357</strain>
    </source>
</reference>
<keyword evidence="2" id="KW-1185">Reference proteome</keyword>
<organism evidence="1 2">
    <name type="scientific">Falsiporphyromonas endometrii</name>
    <dbReference type="NCBI Taxonomy" id="1387297"/>
    <lineage>
        <taxon>Bacteria</taxon>
        <taxon>Pseudomonadati</taxon>
        <taxon>Bacteroidota</taxon>
        <taxon>Bacteroidia</taxon>
        <taxon>Bacteroidales</taxon>
        <taxon>Porphyromonadaceae</taxon>
        <taxon>Falsiporphyromonas</taxon>
    </lineage>
</organism>
<protein>
    <submittedName>
        <fullName evidence="1">Uncharacterized protein</fullName>
    </submittedName>
</protein>
<comment type="caution">
    <text evidence="1">The sequence shown here is derived from an EMBL/GenBank/DDBJ whole genome shotgun (WGS) entry which is preliminary data.</text>
</comment>
<name>A0ABV9K9P4_9PORP</name>